<dbReference type="InterPro" id="IPR007607">
    <property type="entry name" value="BacA/B"/>
</dbReference>
<dbReference type="PANTHER" id="PTHR35024">
    <property type="entry name" value="HYPOTHETICAL CYTOSOLIC PROTEIN"/>
    <property type="match status" value="1"/>
</dbReference>
<dbReference type="PANTHER" id="PTHR35024:SF4">
    <property type="entry name" value="POLYMER-FORMING CYTOSKELETAL PROTEIN"/>
    <property type="match status" value="1"/>
</dbReference>
<organism evidence="2 3">
    <name type="scientific">Evansella caseinilytica</name>
    <dbReference type="NCBI Taxonomy" id="1503961"/>
    <lineage>
        <taxon>Bacteria</taxon>
        <taxon>Bacillati</taxon>
        <taxon>Bacillota</taxon>
        <taxon>Bacilli</taxon>
        <taxon>Bacillales</taxon>
        <taxon>Bacillaceae</taxon>
        <taxon>Evansella</taxon>
    </lineage>
</organism>
<evidence type="ECO:0000313" key="3">
    <source>
        <dbReference type="Proteomes" id="UP000198935"/>
    </source>
</evidence>
<sequence>MFSKQKTEKKLSEISTIIGQETKVDGVLNVESSIRIDGKVYGEIKCTGDVTIGKEGYVEKTLTARNLYIAGTIKGNVKVENKIHIYETGSFSGTAEMKTIIIDENGHFHGQSLMKGSSEEAAKVVEIEQDKPSATKK</sequence>
<name>A0A1H3ULI7_9BACI</name>
<comment type="similarity">
    <text evidence="1">Belongs to the bactofilin family.</text>
</comment>
<keyword evidence="3" id="KW-1185">Reference proteome</keyword>
<dbReference type="STRING" id="1503961.SAMN05421736_1234"/>
<evidence type="ECO:0000256" key="1">
    <source>
        <dbReference type="ARBA" id="ARBA00044755"/>
    </source>
</evidence>
<accession>A0A1H3ULI7</accession>
<proteinExistence type="inferred from homology"/>
<gene>
    <name evidence="2" type="ORF">SAMN05421736_1234</name>
</gene>
<dbReference type="Proteomes" id="UP000198935">
    <property type="component" value="Unassembled WGS sequence"/>
</dbReference>
<dbReference type="EMBL" id="FNPI01000023">
    <property type="protein sequence ID" value="SDZ63228.1"/>
    <property type="molecule type" value="Genomic_DNA"/>
</dbReference>
<protein>
    <submittedName>
        <fullName evidence="2">Protein CcmA, bactofilin family</fullName>
    </submittedName>
</protein>
<dbReference type="OrthoDB" id="9789407at2"/>
<reference evidence="3" key="1">
    <citation type="submission" date="2016-10" db="EMBL/GenBank/DDBJ databases">
        <authorList>
            <person name="Varghese N."/>
            <person name="Submissions S."/>
        </authorList>
    </citation>
    <scope>NUCLEOTIDE SEQUENCE [LARGE SCALE GENOMIC DNA]</scope>
    <source>
        <strain evidence="3">SP</strain>
    </source>
</reference>
<evidence type="ECO:0000313" key="2">
    <source>
        <dbReference type="EMBL" id="SDZ63228.1"/>
    </source>
</evidence>
<dbReference type="AlphaFoldDB" id="A0A1H3ULI7"/>
<dbReference type="Pfam" id="PF04519">
    <property type="entry name" value="Bactofilin"/>
    <property type="match status" value="1"/>
</dbReference>